<evidence type="ECO:0000256" key="9">
    <source>
        <dbReference type="ARBA" id="ARBA00047883"/>
    </source>
</evidence>
<dbReference type="GO" id="GO:0046872">
    <property type="term" value="F:metal ion binding"/>
    <property type="evidence" value="ECO:0007669"/>
    <property type="project" value="UniProtKB-KW"/>
</dbReference>
<dbReference type="Pfam" id="PF02581">
    <property type="entry name" value="TMP-TENI"/>
    <property type="match status" value="1"/>
</dbReference>
<dbReference type="GO" id="GO:0004789">
    <property type="term" value="F:thiamine-phosphate diphosphorylase activity"/>
    <property type="evidence" value="ECO:0007669"/>
    <property type="project" value="UniProtKB-EC"/>
</dbReference>
<dbReference type="Proteomes" id="UP001061958">
    <property type="component" value="Unassembled WGS sequence"/>
</dbReference>
<dbReference type="EC" id="2.5.1.3" evidence="2"/>
<evidence type="ECO:0000259" key="10">
    <source>
        <dbReference type="Pfam" id="PF02581"/>
    </source>
</evidence>
<dbReference type="SUPFAM" id="SSF51391">
    <property type="entry name" value="Thiamin phosphate synthase"/>
    <property type="match status" value="1"/>
</dbReference>
<dbReference type="AlphaFoldDB" id="A0A9C7UPK1"/>
<organism evidence="11 12">
    <name type="scientific">Galdieria partita</name>
    <dbReference type="NCBI Taxonomy" id="83374"/>
    <lineage>
        <taxon>Eukaryota</taxon>
        <taxon>Rhodophyta</taxon>
        <taxon>Bangiophyceae</taxon>
        <taxon>Galdieriales</taxon>
        <taxon>Galdieriaceae</taxon>
        <taxon>Galdieria</taxon>
    </lineage>
</organism>
<dbReference type="OrthoDB" id="4994at2759"/>
<feature type="domain" description="Thiamine phosphate synthase/TenI" evidence="10">
    <location>
        <begin position="61"/>
        <end position="243"/>
    </location>
</feature>
<dbReference type="InterPro" id="IPR036206">
    <property type="entry name" value="ThiamineP_synth_sf"/>
</dbReference>
<comment type="catalytic activity">
    <reaction evidence="9">
        <text>2-[(2R,5Z)-2-carboxy-4-methylthiazol-5(2H)-ylidene]ethyl phosphate + 4-amino-2-methyl-5-(diphosphooxymethyl)pyrimidine + 2 H(+) = thiamine phosphate + CO2 + diphosphate</text>
        <dbReference type="Rhea" id="RHEA:47844"/>
        <dbReference type="ChEBI" id="CHEBI:15378"/>
        <dbReference type="ChEBI" id="CHEBI:16526"/>
        <dbReference type="ChEBI" id="CHEBI:33019"/>
        <dbReference type="ChEBI" id="CHEBI:37575"/>
        <dbReference type="ChEBI" id="CHEBI:57841"/>
        <dbReference type="ChEBI" id="CHEBI:62899"/>
        <dbReference type="EC" id="2.5.1.3"/>
    </reaction>
</comment>
<comment type="catalytic activity">
    <reaction evidence="7">
        <text>4-methyl-5-(2-phosphooxyethyl)-thiazole + 4-amino-2-methyl-5-(diphosphooxymethyl)pyrimidine + H(+) = thiamine phosphate + diphosphate</text>
        <dbReference type="Rhea" id="RHEA:22328"/>
        <dbReference type="ChEBI" id="CHEBI:15378"/>
        <dbReference type="ChEBI" id="CHEBI:33019"/>
        <dbReference type="ChEBI" id="CHEBI:37575"/>
        <dbReference type="ChEBI" id="CHEBI:57841"/>
        <dbReference type="ChEBI" id="CHEBI:58296"/>
        <dbReference type="EC" id="2.5.1.3"/>
    </reaction>
</comment>
<dbReference type="CDD" id="cd00564">
    <property type="entry name" value="TMP_TenI"/>
    <property type="match status" value="1"/>
</dbReference>
<comment type="pathway">
    <text evidence="1">Cofactor biosynthesis; thiamine diphosphate biosynthesis; thiamine phosphate from 4-amino-2-methyl-5-diphosphomethylpyrimidine and 4-methyl-5-(2-phosphoethyl)-thiazole: step 1/1.</text>
</comment>
<gene>
    <name evidence="11" type="ORF">GpartN1_g2373.t1</name>
</gene>
<sequence>MTSHLWISSFIESLSLFQSNSYYSSRRFKFVETRNLYNRRQCSQVKETKALQTKESVDYSLYLVTSGVDKNIHSLLEKVQAALMGGVTILQYRDKQNTTRDMVRIGTELLEMARSFQVPLLVNDRVDIALAIDADGVHMGQDDMPLVMTRRLLGKEKIIGVSVGSEEEAVIAQRQGADYIGVGSIFSTFSKADAGEPIGLEALKRIASAVSTLPVIAIGGINEHNASQCIQNGAKGVAVISAILSSNDPQQAARNLKQKIIHL</sequence>
<dbReference type="HAMAP" id="MF_00097">
    <property type="entry name" value="TMP_synthase"/>
    <property type="match status" value="1"/>
</dbReference>
<evidence type="ECO:0000256" key="8">
    <source>
        <dbReference type="ARBA" id="ARBA00047851"/>
    </source>
</evidence>
<dbReference type="InterPro" id="IPR022998">
    <property type="entry name" value="ThiamineP_synth_TenI"/>
</dbReference>
<keyword evidence="6" id="KW-0784">Thiamine biosynthesis</keyword>
<dbReference type="GO" id="GO:0009228">
    <property type="term" value="P:thiamine biosynthetic process"/>
    <property type="evidence" value="ECO:0007669"/>
    <property type="project" value="UniProtKB-KW"/>
</dbReference>
<keyword evidence="3" id="KW-0808">Transferase</keyword>
<evidence type="ECO:0000313" key="11">
    <source>
        <dbReference type="EMBL" id="GJQ10582.1"/>
    </source>
</evidence>
<proteinExistence type="inferred from homology"/>
<reference evidence="11" key="2">
    <citation type="submission" date="2022-01" db="EMBL/GenBank/DDBJ databases">
        <authorList>
            <person name="Hirooka S."/>
            <person name="Miyagishima S.Y."/>
        </authorList>
    </citation>
    <scope>NUCLEOTIDE SEQUENCE</scope>
    <source>
        <strain evidence="11">NBRC 102759</strain>
    </source>
</reference>
<protein>
    <recommendedName>
        <fullName evidence="2">thiamine phosphate synthase</fullName>
        <ecNumber evidence="2">2.5.1.3</ecNumber>
    </recommendedName>
</protein>
<evidence type="ECO:0000256" key="3">
    <source>
        <dbReference type="ARBA" id="ARBA00022679"/>
    </source>
</evidence>
<comment type="caution">
    <text evidence="11">The sequence shown here is derived from an EMBL/GenBank/DDBJ whole genome shotgun (WGS) entry which is preliminary data.</text>
</comment>
<dbReference type="NCBIfam" id="TIGR00693">
    <property type="entry name" value="thiE"/>
    <property type="match status" value="1"/>
</dbReference>
<dbReference type="PANTHER" id="PTHR20857">
    <property type="entry name" value="THIAMINE-PHOSPHATE PYROPHOSPHORYLASE"/>
    <property type="match status" value="1"/>
</dbReference>
<evidence type="ECO:0000256" key="7">
    <source>
        <dbReference type="ARBA" id="ARBA00047334"/>
    </source>
</evidence>
<evidence type="ECO:0000256" key="1">
    <source>
        <dbReference type="ARBA" id="ARBA00005165"/>
    </source>
</evidence>
<evidence type="ECO:0000313" key="12">
    <source>
        <dbReference type="Proteomes" id="UP001061958"/>
    </source>
</evidence>
<dbReference type="InterPro" id="IPR034291">
    <property type="entry name" value="TMP_synthase"/>
</dbReference>
<dbReference type="InterPro" id="IPR013785">
    <property type="entry name" value="Aldolase_TIM"/>
</dbReference>
<comment type="catalytic activity">
    <reaction evidence="8">
        <text>2-(2-carboxy-4-methylthiazol-5-yl)ethyl phosphate + 4-amino-2-methyl-5-(diphosphooxymethyl)pyrimidine + 2 H(+) = thiamine phosphate + CO2 + diphosphate</text>
        <dbReference type="Rhea" id="RHEA:47848"/>
        <dbReference type="ChEBI" id="CHEBI:15378"/>
        <dbReference type="ChEBI" id="CHEBI:16526"/>
        <dbReference type="ChEBI" id="CHEBI:33019"/>
        <dbReference type="ChEBI" id="CHEBI:37575"/>
        <dbReference type="ChEBI" id="CHEBI:57841"/>
        <dbReference type="ChEBI" id="CHEBI:62890"/>
        <dbReference type="EC" id="2.5.1.3"/>
    </reaction>
</comment>
<keyword evidence="4" id="KW-0479">Metal-binding</keyword>
<dbReference type="PANTHER" id="PTHR20857:SF23">
    <property type="entry name" value="THIAMINE BIOSYNTHETIC BIFUNCTIONAL ENZYME"/>
    <property type="match status" value="1"/>
</dbReference>
<evidence type="ECO:0000256" key="4">
    <source>
        <dbReference type="ARBA" id="ARBA00022723"/>
    </source>
</evidence>
<dbReference type="FunFam" id="3.20.20.70:FF:000096">
    <property type="entry name" value="Thiamine-phosphate synthase"/>
    <property type="match status" value="1"/>
</dbReference>
<evidence type="ECO:0000256" key="5">
    <source>
        <dbReference type="ARBA" id="ARBA00022842"/>
    </source>
</evidence>
<keyword evidence="12" id="KW-1185">Reference proteome</keyword>
<dbReference type="GO" id="GO:0005737">
    <property type="term" value="C:cytoplasm"/>
    <property type="evidence" value="ECO:0007669"/>
    <property type="project" value="TreeGrafter"/>
</dbReference>
<reference evidence="11" key="1">
    <citation type="journal article" date="2022" name="Proc. Natl. Acad. Sci. U.S.A.">
        <title>Life cycle and functional genomics of the unicellular red alga Galdieria for elucidating algal and plant evolution and industrial use.</title>
        <authorList>
            <person name="Hirooka S."/>
            <person name="Itabashi T."/>
            <person name="Ichinose T.M."/>
            <person name="Onuma R."/>
            <person name="Fujiwara T."/>
            <person name="Yamashita S."/>
            <person name="Jong L.W."/>
            <person name="Tomita R."/>
            <person name="Iwane A.H."/>
            <person name="Miyagishima S.Y."/>
        </authorList>
    </citation>
    <scope>NUCLEOTIDE SEQUENCE</scope>
    <source>
        <strain evidence="11">NBRC 102759</strain>
    </source>
</reference>
<name>A0A9C7UPK1_9RHOD</name>
<evidence type="ECO:0000256" key="2">
    <source>
        <dbReference type="ARBA" id="ARBA00012830"/>
    </source>
</evidence>
<dbReference type="EMBL" id="BQMJ01000017">
    <property type="protein sequence ID" value="GJQ10582.1"/>
    <property type="molecule type" value="Genomic_DNA"/>
</dbReference>
<evidence type="ECO:0000256" key="6">
    <source>
        <dbReference type="ARBA" id="ARBA00022977"/>
    </source>
</evidence>
<dbReference type="Gene3D" id="3.20.20.70">
    <property type="entry name" value="Aldolase class I"/>
    <property type="match status" value="1"/>
</dbReference>
<accession>A0A9C7UPK1</accession>
<keyword evidence="5" id="KW-0460">Magnesium</keyword>